<evidence type="ECO:0000256" key="2">
    <source>
        <dbReference type="ARBA" id="ARBA00022771"/>
    </source>
</evidence>
<feature type="compositionally biased region" description="Polar residues" evidence="5">
    <location>
        <begin position="61"/>
        <end position="72"/>
    </location>
</feature>
<evidence type="ECO:0000313" key="7">
    <source>
        <dbReference type="EnsemblMetazoa" id="AALFPA23_019628.P28870"/>
    </source>
</evidence>
<feature type="domain" description="RING-type" evidence="6">
    <location>
        <begin position="116"/>
        <end position="156"/>
    </location>
</feature>
<dbReference type="PROSITE" id="PS50089">
    <property type="entry name" value="ZF_RING_2"/>
    <property type="match status" value="1"/>
</dbReference>
<sequence>MDSSVEFVEDLVEDVDNPDVSMVDVIQRAEAVLASLPARRPTTNRIVNKPATGTTKERSRSTNNKPGPSRSTIRYALDDSDCIIVIPDPEEPKPTVNAPAAPPPSPPAPASEAISCPICFEPVFQGPAASTICGHLYCYQCITTEIKVRPKCPMCSRPLQASEVIQLFRN</sequence>
<dbReference type="Proteomes" id="UP000069940">
    <property type="component" value="Unassembled WGS sequence"/>
</dbReference>
<reference evidence="7" key="2">
    <citation type="submission" date="2025-05" db="UniProtKB">
        <authorList>
            <consortium name="EnsemblMetazoa"/>
        </authorList>
    </citation>
    <scope>IDENTIFICATION</scope>
    <source>
        <strain evidence="7">Foshan</strain>
    </source>
</reference>
<dbReference type="GeneID" id="109413525"/>
<accession>A0ABM1ZLG3</accession>
<evidence type="ECO:0000256" key="1">
    <source>
        <dbReference type="ARBA" id="ARBA00022723"/>
    </source>
</evidence>
<evidence type="ECO:0000313" key="8">
    <source>
        <dbReference type="Proteomes" id="UP000069940"/>
    </source>
</evidence>
<dbReference type="InterPro" id="IPR013083">
    <property type="entry name" value="Znf_RING/FYVE/PHD"/>
</dbReference>
<feature type="region of interest" description="Disordered" evidence="5">
    <location>
        <begin position="38"/>
        <end position="72"/>
    </location>
</feature>
<keyword evidence="1" id="KW-0479">Metal-binding</keyword>
<dbReference type="Pfam" id="PF13923">
    <property type="entry name" value="zf-C3HC4_2"/>
    <property type="match status" value="1"/>
</dbReference>
<dbReference type="PANTHER" id="PTHR23041">
    <property type="entry name" value="RING FINGER DOMAIN-CONTAINING"/>
    <property type="match status" value="1"/>
</dbReference>
<keyword evidence="3" id="KW-0862">Zinc</keyword>
<dbReference type="InterPro" id="IPR001841">
    <property type="entry name" value="Znf_RING"/>
</dbReference>
<dbReference type="RefSeq" id="XP_019542751.3">
    <property type="nucleotide sequence ID" value="XM_019687206.3"/>
</dbReference>
<keyword evidence="2 4" id="KW-0863">Zinc-finger</keyword>
<feature type="region of interest" description="Disordered" evidence="5">
    <location>
        <begin position="88"/>
        <end position="108"/>
    </location>
</feature>
<name>A0ABM1ZLG3_AEDAL</name>
<dbReference type="Gene3D" id="3.30.40.10">
    <property type="entry name" value="Zinc/RING finger domain, C3HC4 (zinc finger)"/>
    <property type="match status" value="1"/>
</dbReference>
<protein>
    <recommendedName>
        <fullName evidence="6">RING-type domain-containing protein</fullName>
    </recommendedName>
</protein>
<evidence type="ECO:0000256" key="5">
    <source>
        <dbReference type="SAM" id="MobiDB-lite"/>
    </source>
</evidence>
<dbReference type="InterPro" id="IPR017907">
    <property type="entry name" value="Znf_RING_CS"/>
</dbReference>
<evidence type="ECO:0000259" key="6">
    <source>
        <dbReference type="PROSITE" id="PS50089"/>
    </source>
</evidence>
<feature type="compositionally biased region" description="Polar residues" evidence="5">
    <location>
        <begin position="41"/>
        <end position="54"/>
    </location>
</feature>
<proteinExistence type="predicted"/>
<dbReference type="PANTHER" id="PTHR23041:SF78">
    <property type="entry name" value="E3 UBIQUITIN-PROTEIN LIGASE RNF4"/>
    <property type="match status" value="1"/>
</dbReference>
<organism evidence="7 8">
    <name type="scientific">Aedes albopictus</name>
    <name type="common">Asian tiger mosquito</name>
    <name type="synonym">Stegomyia albopicta</name>
    <dbReference type="NCBI Taxonomy" id="7160"/>
    <lineage>
        <taxon>Eukaryota</taxon>
        <taxon>Metazoa</taxon>
        <taxon>Ecdysozoa</taxon>
        <taxon>Arthropoda</taxon>
        <taxon>Hexapoda</taxon>
        <taxon>Insecta</taxon>
        <taxon>Pterygota</taxon>
        <taxon>Neoptera</taxon>
        <taxon>Endopterygota</taxon>
        <taxon>Diptera</taxon>
        <taxon>Nematocera</taxon>
        <taxon>Culicoidea</taxon>
        <taxon>Culicidae</taxon>
        <taxon>Culicinae</taxon>
        <taxon>Aedini</taxon>
        <taxon>Aedes</taxon>
        <taxon>Stegomyia</taxon>
    </lineage>
</organism>
<reference evidence="8" key="1">
    <citation type="journal article" date="2015" name="Proc. Natl. Acad. Sci. U.S.A.">
        <title>Genome sequence of the Asian Tiger mosquito, Aedes albopictus, reveals insights into its biology, genetics, and evolution.</title>
        <authorList>
            <person name="Chen X.G."/>
            <person name="Jiang X."/>
            <person name="Gu J."/>
            <person name="Xu M."/>
            <person name="Wu Y."/>
            <person name="Deng Y."/>
            <person name="Zhang C."/>
            <person name="Bonizzoni M."/>
            <person name="Dermauw W."/>
            <person name="Vontas J."/>
            <person name="Armbruster P."/>
            <person name="Huang X."/>
            <person name="Yang Y."/>
            <person name="Zhang H."/>
            <person name="He W."/>
            <person name="Peng H."/>
            <person name="Liu Y."/>
            <person name="Wu K."/>
            <person name="Chen J."/>
            <person name="Lirakis M."/>
            <person name="Topalis P."/>
            <person name="Van Leeuwen T."/>
            <person name="Hall A.B."/>
            <person name="Jiang X."/>
            <person name="Thorpe C."/>
            <person name="Mueller R.L."/>
            <person name="Sun C."/>
            <person name="Waterhouse R.M."/>
            <person name="Yan G."/>
            <person name="Tu Z.J."/>
            <person name="Fang X."/>
            <person name="James A.A."/>
        </authorList>
    </citation>
    <scope>NUCLEOTIDE SEQUENCE [LARGE SCALE GENOMIC DNA]</scope>
    <source>
        <strain evidence="8">Foshan</strain>
    </source>
</reference>
<evidence type="ECO:0000256" key="3">
    <source>
        <dbReference type="ARBA" id="ARBA00022833"/>
    </source>
</evidence>
<dbReference type="SMART" id="SM00184">
    <property type="entry name" value="RING"/>
    <property type="match status" value="1"/>
</dbReference>
<dbReference type="SUPFAM" id="SSF57850">
    <property type="entry name" value="RING/U-box"/>
    <property type="match status" value="1"/>
</dbReference>
<dbReference type="InterPro" id="IPR047134">
    <property type="entry name" value="RNF4"/>
</dbReference>
<dbReference type="EnsemblMetazoa" id="AALFPA23_019628.R28870">
    <property type="protein sequence ID" value="AALFPA23_019628.P28870"/>
    <property type="gene ID" value="AALFPA23_019628"/>
</dbReference>
<evidence type="ECO:0000256" key="4">
    <source>
        <dbReference type="PROSITE-ProRule" id="PRU00175"/>
    </source>
</evidence>
<dbReference type="PROSITE" id="PS00518">
    <property type="entry name" value="ZF_RING_1"/>
    <property type="match status" value="1"/>
</dbReference>
<keyword evidence="8" id="KW-1185">Reference proteome</keyword>